<dbReference type="PANTHER" id="PTHR11067">
    <property type="entry name" value="INOSINE TRIPHOSPHATE PYROPHOSPHATASE/HAM1 PROTEIN"/>
    <property type="match status" value="1"/>
</dbReference>
<comment type="catalytic activity">
    <reaction evidence="9 10">
        <text>XTP + H2O = XMP + diphosphate + H(+)</text>
        <dbReference type="Rhea" id="RHEA:28610"/>
        <dbReference type="ChEBI" id="CHEBI:15377"/>
        <dbReference type="ChEBI" id="CHEBI:15378"/>
        <dbReference type="ChEBI" id="CHEBI:33019"/>
        <dbReference type="ChEBI" id="CHEBI:57464"/>
        <dbReference type="ChEBI" id="CHEBI:61314"/>
        <dbReference type="EC" id="3.6.1.66"/>
    </reaction>
</comment>
<dbReference type="Proteomes" id="UP000260812">
    <property type="component" value="Unassembled WGS sequence"/>
</dbReference>
<dbReference type="NCBIfam" id="TIGR00042">
    <property type="entry name" value="RdgB/HAM1 family non-canonical purine NTP pyrophosphatase"/>
    <property type="match status" value="1"/>
</dbReference>
<evidence type="ECO:0000256" key="10">
    <source>
        <dbReference type="HAMAP-Rule" id="MF_01405"/>
    </source>
</evidence>
<dbReference type="GeneID" id="97989616"/>
<dbReference type="GO" id="GO:0005829">
    <property type="term" value="C:cytosol"/>
    <property type="evidence" value="ECO:0007669"/>
    <property type="project" value="TreeGrafter"/>
</dbReference>
<dbReference type="GO" id="GO:0009146">
    <property type="term" value="P:purine nucleoside triphosphate catabolic process"/>
    <property type="evidence" value="ECO:0007669"/>
    <property type="project" value="UniProtKB-UniRule"/>
</dbReference>
<comment type="similarity">
    <text evidence="1 10 11">Belongs to the HAM1 NTPase family.</text>
</comment>
<comment type="cofactor">
    <cofactor evidence="10">
        <name>Mg(2+)</name>
        <dbReference type="ChEBI" id="CHEBI:18420"/>
    </cofactor>
    <text evidence="10">Binds 1 Mg(2+) ion per subunit.</text>
</comment>
<dbReference type="GO" id="GO:0017111">
    <property type="term" value="F:ribonucleoside triphosphate phosphatase activity"/>
    <property type="evidence" value="ECO:0007669"/>
    <property type="project" value="InterPro"/>
</dbReference>
<keyword evidence="3 10" id="KW-0479">Metal-binding</keyword>
<comment type="function">
    <text evidence="10">Pyrophosphatase that catalyzes the hydrolysis of nucleoside triphosphates to their monophosphate derivatives, with a high preference for the non-canonical purine nucleotides XTP (xanthosine triphosphate), dITP (deoxyinosine triphosphate) and ITP. Seems to function as a house-cleaning enzyme that removes non-canonical purine nucleotides from the nucleotide pool, thus preventing their incorporation into DNA/RNA and avoiding chromosomal lesions.</text>
</comment>
<feature type="binding site" evidence="10">
    <location>
        <begin position="185"/>
        <end position="186"/>
    </location>
    <ligand>
        <name>substrate</name>
    </ligand>
</feature>
<dbReference type="EC" id="3.6.1.66" evidence="10"/>
<evidence type="ECO:0000256" key="4">
    <source>
        <dbReference type="ARBA" id="ARBA00022741"/>
    </source>
</evidence>
<evidence type="ECO:0000256" key="9">
    <source>
        <dbReference type="ARBA" id="ARBA00052017"/>
    </source>
</evidence>
<evidence type="ECO:0000313" key="15">
    <source>
        <dbReference type="Proteomes" id="UP000261166"/>
    </source>
</evidence>
<sequence length="201" mass="22032">MSRRIIFATGNEGKMREIRMILGDLDLQVLSMKEAGIDIDIVEDGTTFEENALIKARAVAACAGRDDIVLADDSGLEIDYLNGEPGIYSARYMGEDTSYRIKNANLIGRLEGVPKEKRTARFVCAIAAVLPEAAEGIVVRGVIEGYIGWEEKGTNGFGYDPIFYVDEYGCSTAELDSETKNSISHRGNALRLMKERLAGIL</sequence>
<evidence type="ECO:0000313" key="12">
    <source>
        <dbReference type="EMBL" id="RGE56636.1"/>
    </source>
</evidence>
<evidence type="ECO:0000313" key="14">
    <source>
        <dbReference type="Proteomes" id="UP000260812"/>
    </source>
</evidence>
<dbReference type="EMBL" id="QVLV01000022">
    <property type="protein sequence ID" value="RGE56636.1"/>
    <property type="molecule type" value="Genomic_DNA"/>
</dbReference>
<dbReference type="GO" id="GO:0035870">
    <property type="term" value="F:dITP diphosphatase activity"/>
    <property type="evidence" value="ECO:0007669"/>
    <property type="project" value="UniProtKB-UniRule"/>
</dbReference>
<feature type="active site" description="Proton acceptor" evidence="10">
    <location>
        <position position="73"/>
    </location>
</feature>
<evidence type="ECO:0000256" key="1">
    <source>
        <dbReference type="ARBA" id="ARBA00008023"/>
    </source>
</evidence>
<name>A0A3E3I9V0_9FIRM</name>
<dbReference type="GO" id="GO:0036222">
    <property type="term" value="F:XTP diphosphatase activity"/>
    <property type="evidence" value="ECO:0007669"/>
    <property type="project" value="UniProtKB-UniRule"/>
</dbReference>
<comment type="caution">
    <text evidence="10">Lacks conserved residue(s) required for the propagation of feature annotation.</text>
</comment>
<dbReference type="Pfam" id="PF01725">
    <property type="entry name" value="Ham1p_like"/>
    <property type="match status" value="1"/>
</dbReference>
<accession>A0A3E3I9V0</accession>
<feature type="binding site" evidence="10">
    <location>
        <position position="74"/>
    </location>
    <ligand>
        <name>substrate</name>
    </ligand>
</feature>
<keyword evidence="7 10" id="KW-0546">Nucleotide metabolism</keyword>
<proteinExistence type="inferred from homology"/>
<dbReference type="CDD" id="cd00515">
    <property type="entry name" value="HAM1"/>
    <property type="match status" value="1"/>
</dbReference>
<evidence type="ECO:0000313" key="13">
    <source>
        <dbReference type="EMBL" id="RGE63849.1"/>
    </source>
</evidence>
<evidence type="ECO:0000256" key="6">
    <source>
        <dbReference type="ARBA" id="ARBA00022842"/>
    </source>
</evidence>
<dbReference type="EMBL" id="QVLU01000041">
    <property type="protein sequence ID" value="RGE63849.1"/>
    <property type="molecule type" value="Genomic_DNA"/>
</dbReference>
<feature type="binding site" evidence="10">
    <location>
        <position position="73"/>
    </location>
    <ligand>
        <name>Mg(2+)</name>
        <dbReference type="ChEBI" id="CHEBI:18420"/>
    </ligand>
</feature>
<dbReference type="GO" id="GO:0046872">
    <property type="term" value="F:metal ion binding"/>
    <property type="evidence" value="ECO:0007669"/>
    <property type="project" value="UniProtKB-KW"/>
</dbReference>
<feature type="binding site" evidence="10">
    <location>
        <position position="180"/>
    </location>
    <ligand>
        <name>substrate</name>
    </ligand>
</feature>
<keyword evidence="4 10" id="KW-0547">Nucleotide-binding</keyword>
<evidence type="ECO:0000256" key="3">
    <source>
        <dbReference type="ARBA" id="ARBA00022723"/>
    </source>
</evidence>
<dbReference type="RefSeq" id="WP_025490468.1">
    <property type="nucleotide sequence ID" value="NZ_CALBAU010000230.1"/>
</dbReference>
<dbReference type="Gene3D" id="3.90.950.10">
    <property type="match status" value="1"/>
</dbReference>
<protein>
    <recommendedName>
        <fullName evidence="10">dITP/XTP pyrophosphatase</fullName>
        <ecNumber evidence="10">3.6.1.66</ecNumber>
    </recommendedName>
    <alternativeName>
        <fullName evidence="10">Non-canonical purine NTP pyrophosphatase</fullName>
    </alternativeName>
    <alternativeName>
        <fullName evidence="10">Non-standard purine NTP pyrophosphatase</fullName>
    </alternativeName>
    <alternativeName>
        <fullName evidence="10">Nucleoside-triphosphate diphosphatase</fullName>
    </alternativeName>
    <alternativeName>
        <fullName evidence="10">Nucleoside-triphosphate pyrophosphatase</fullName>
        <shortName evidence="10">NTPase</shortName>
    </alternativeName>
</protein>
<keyword evidence="14" id="KW-1185">Reference proteome</keyword>
<comment type="catalytic activity">
    <reaction evidence="10">
        <text>ITP + H2O = IMP + diphosphate + H(+)</text>
        <dbReference type="Rhea" id="RHEA:29399"/>
        <dbReference type="ChEBI" id="CHEBI:15377"/>
        <dbReference type="ChEBI" id="CHEBI:15378"/>
        <dbReference type="ChEBI" id="CHEBI:33019"/>
        <dbReference type="ChEBI" id="CHEBI:58053"/>
        <dbReference type="ChEBI" id="CHEBI:61402"/>
        <dbReference type="EC" id="3.6.1.66"/>
    </reaction>
</comment>
<gene>
    <name evidence="13" type="primary">rdgB</name>
    <name evidence="13" type="ORF">DWY69_27480</name>
    <name evidence="12" type="ORF">DXC51_22840</name>
</gene>
<feature type="binding site" evidence="10">
    <location>
        <begin position="157"/>
        <end position="160"/>
    </location>
    <ligand>
        <name>substrate</name>
    </ligand>
</feature>
<dbReference type="InterPro" id="IPR020922">
    <property type="entry name" value="dITP/XTP_pyrophosphatase"/>
</dbReference>
<dbReference type="SUPFAM" id="SSF52972">
    <property type="entry name" value="ITPase-like"/>
    <property type="match status" value="1"/>
</dbReference>
<dbReference type="GO" id="GO:0009117">
    <property type="term" value="P:nucleotide metabolic process"/>
    <property type="evidence" value="ECO:0007669"/>
    <property type="project" value="UniProtKB-KW"/>
</dbReference>
<dbReference type="InterPro" id="IPR002637">
    <property type="entry name" value="RdgB/HAM1"/>
</dbReference>
<reference evidence="13 15" key="1">
    <citation type="submission" date="2018-08" db="EMBL/GenBank/DDBJ databases">
        <title>A genome reference for cultivated species of the human gut microbiota.</title>
        <authorList>
            <person name="Zou Y."/>
            <person name="Xue W."/>
            <person name="Luo G."/>
        </authorList>
    </citation>
    <scope>NUCLEOTIDE SEQUENCE [LARGE SCALE GENOMIC DNA]</scope>
    <source>
        <strain evidence="13 15">AF26-4BH</strain>
        <strain evidence="12">TF05-5AC</strain>
    </source>
</reference>
<dbReference type="FunFam" id="3.90.950.10:FF:000001">
    <property type="entry name" value="dITP/XTP pyrophosphatase"/>
    <property type="match status" value="1"/>
</dbReference>
<comment type="catalytic activity">
    <reaction evidence="8 10">
        <text>dITP + H2O = dIMP + diphosphate + H(+)</text>
        <dbReference type="Rhea" id="RHEA:28342"/>
        <dbReference type="ChEBI" id="CHEBI:15377"/>
        <dbReference type="ChEBI" id="CHEBI:15378"/>
        <dbReference type="ChEBI" id="CHEBI:33019"/>
        <dbReference type="ChEBI" id="CHEBI:61194"/>
        <dbReference type="ChEBI" id="CHEBI:61382"/>
        <dbReference type="EC" id="3.6.1.66"/>
    </reaction>
</comment>
<dbReference type="GO" id="GO:0036220">
    <property type="term" value="F:ITP diphosphatase activity"/>
    <property type="evidence" value="ECO:0007669"/>
    <property type="project" value="UniProtKB-UniRule"/>
</dbReference>
<comment type="subunit">
    <text evidence="2 10">Homodimer.</text>
</comment>
<dbReference type="AlphaFoldDB" id="A0A3E3I9V0"/>
<dbReference type="Proteomes" id="UP000261166">
    <property type="component" value="Unassembled WGS sequence"/>
</dbReference>
<evidence type="ECO:0000256" key="11">
    <source>
        <dbReference type="RuleBase" id="RU003781"/>
    </source>
</evidence>
<dbReference type="HAMAP" id="MF_01405">
    <property type="entry name" value="Non_canon_purine_NTPase"/>
    <property type="match status" value="1"/>
</dbReference>
<keyword evidence="5 10" id="KW-0378">Hydrolase</keyword>
<evidence type="ECO:0000256" key="7">
    <source>
        <dbReference type="ARBA" id="ARBA00023080"/>
    </source>
</evidence>
<feature type="binding site" evidence="10">
    <location>
        <begin position="9"/>
        <end position="14"/>
    </location>
    <ligand>
        <name>substrate</name>
    </ligand>
</feature>
<dbReference type="InterPro" id="IPR029001">
    <property type="entry name" value="ITPase-like_fam"/>
</dbReference>
<evidence type="ECO:0000256" key="5">
    <source>
        <dbReference type="ARBA" id="ARBA00022801"/>
    </source>
</evidence>
<comment type="caution">
    <text evidence="13">The sequence shown here is derived from an EMBL/GenBank/DDBJ whole genome shotgun (WGS) entry which is preliminary data.</text>
</comment>
<evidence type="ECO:0000256" key="8">
    <source>
        <dbReference type="ARBA" id="ARBA00051875"/>
    </source>
</evidence>
<dbReference type="OrthoDB" id="9807456at2"/>
<dbReference type="GO" id="GO:0000166">
    <property type="term" value="F:nucleotide binding"/>
    <property type="evidence" value="ECO:0007669"/>
    <property type="project" value="UniProtKB-KW"/>
</dbReference>
<keyword evidence="6 10" id="KW-0460">Magnesium</keyword>
<dbReference type="PANTHER" id="PTHR11067:SF9">
    <property type="entry name" value="INOSINE TRIPHOSPHATE PYROPHOSPHATASE"/>
    <property type="match status" value="1"/>
</dbReference>
<organism evidence="13 15">
    <name type="scientific">Eisenbergiella massiliensis</name>
    <dbReference type="NCBI Taxonomy" id="1720294"/>
    <lineage>
        <taxon>Bacteria</taxon>
        <taxon>Bacillati</taxon>
        <taxon>Bacillota</taxon>
        <taxon>Clostridia</taxon>
        <taxon>Lachnospirales</taxon>
        <taxon>Lachnospiraceae</taxon>
        <taxon>Eisenbergiella</taxon>
    </lineage>
</organism>
<evidence type="ECO:0000256" key="2">
    <source>
        <dbReference type="ARBA" id="ARBA00011738"/>
    </source>
</evidence>